<evidence type="ECO:0000313" key="3">
    <source>
        <dbReference type="Proteomes" id="UP000199382"/>
    </source>
</evidence>
<dbReference type="STRING" id="571298.SAMN04488026_1006114"/>
<proteinExistence type="predicted"/>
<keyword evidence="3" id="KW-1185">Reference proteome</keyword>
<reference evidence="2 3" key="1">
    <citation type="submission" date="2016-10" db="EMBL/GenBank/DDBJ databases">
        <authorList>
            <person name="de Groot N.N."/>
        </authorList>
    </citation>
    <scope>NUCLEOTIDE SEQUENCE [LARGE SCALE GENOMIC DNA]</scope>
    <source>
        <strain evidence="2 3">DSM 25294</strain>
    </source>
</reference>
<dbReference type="Proteomes" id="UP000199382">
    <property type="component" value="Unassembled WGS sequence"/>
</dbReference>
<dbReference type="Pfam" id="PF20078">
    <property type="entry name" value="DUF6473"/>
    <property type="match status" value="1"/>
</dbReference>
<dbReference type="EMBL" id="FNEK01000006">
    <property type="protein sequence ID" value="SDI74048.1"/>
    <property type="molecule type" value="Genomic_DNA"/>
</dbReference>
<organism evidence="2 3">
    <name type="scientific">Aliiruegeria lutimaris</name>
    <dbReference type="NCBI Taxonomy" id="571298"/>
    <lineage>
        <taxon>Bacteria</taxon>
        <taxon>Pseudomonadati</taxon>
        <taxon>Pseudomonadota</taxon>
        <taxon>Alphaproteobacteria</taxon>
        <taxon>Rhodobacterales</taxon>
        <taxon>Roseobacteraceae</taxon>
        <taxon>Aliiruegeria</taxon>
    </lineage>
</organism>
<protein>
    <recommendedName>
        <fullName evidence="1">DUF6473 domain-containing protein</fullName>
    </recommendedName>
</protein>
<evidence type="ECO:0000259" key="1">
    <source>
        <dbReference type="Pfam" id="PF20078"/>
    </source>
</evidence>
<sequence>MQTVFREVDFTEFAFTRHLMSALQLRCEKRLELVIQELRAAWVARMRSLLGRIDGPKILLWIADHRPEEAQGVLASYGNDPLYVDRGMIDALDDHIEDCVEVVYDPGIRGTRTEGMVFSELEAPVAMQMPGIEVHDAATRKLTELLEPYFA</sequence>
<dbReference type="InterPro" id="IPR045524">
    <property type="entry name" value="DUF6473"/>
</dbReference>
<name>A0A1G8N1I0_9RHOB</name>
<dbReference type="AlphaFoldDB" id="A0A1G8N1I0"/>
<feature type="domain" description="DUF6473" evidence="1">
    <location>
        <begin position="1"/>
        <end position="148"/>
    </location>
</feature>
<gene>
    <name evidence="2" type="ORF">SAMN04488026_1006114</name>
</gene>
<accession>A0A1G8N1I0</accession>
<evidence type="ECO:0000313" key="2">
    <source>
        <dbReference type="EMBL" id="SDI74048.1"/>
    </source>
</evidence>